<keyword evidence="6" id="KW-1185">Reference proteome</keyword>
<dbReference type="InterPro" id="IPR023210">
    <property type="entry name" value="NADP_OxRdtase_dom"/>
</dbReference>
<accession>A0AAV8XCL9</accession>
<dbReference type="InterPro" id="IPR018170">
    <property type="entry name" value="Aldo/ket_reductase_CS"/>
</dbReference>
<feature type="site" description="Lowers pKa of active site Tyr" evidence="3">
    <location>
        <position position="90"/>
    </location>
</feature>
<feature type="domain" description="NADP-dependent oxidoreductase" evidence="4">
    <location>
        <begin position="30"/>
        <end position="197"/>
    </location>
</feature>
<feature type="active site" description="Proton donor" evidence="1">
    <location>
        <position position="61"/>
    </location>
</feature>
<comment type="caution">
    <text evidence="5">The sequence shown here is derived from an EMBL/GenBank/DDBJ whole genome shotgun (WGS) entry which is preliminary data.</text>
</comment>
<evidence type="ECO:0000256" key="1">
    <source>
        <dbReference type="PIRSR" id="PIRSR000097-1"/>
    </source>
</evidence>
<dbReference type="PANTHER" id="PTHR11732">
    <property type="entry name" value="ALDO/KETO REDUCTASE"/>
    <property type="match status" value="1"/>
</dbReference>
<dbReference type="EMBL" id="JANEYF010003408">
    <property type="protein sequence ID" value="KAJ8936536.1"/>
    <property type="molecule type" value="Genomic_DNA"/>
</dbReference>
<protein>
    <recommendedName>
        <fullName evidence="4">NADP-dependent oxidoreductase domain-containing protein</fullName>
    </recommendedName>
</protein>
<evidence type="ECO:0000313" key="6">
    <source>
        <dbReference type="Proteomes" id="UP001162156"/>
    </source>
</evidence>
<dbReference type="PROSITE" id="PS00062">
    <property type="entry name" value="ALDOKETO_REDUCTASE_2"/>
    <property type="match status" value="1"/>
</dbReference>
<dbReference type="PROSITE" id="PS00798">
    <property type="entry name" value="ALDOKETO_REDUCTASE_1"/>
    <property type="match status" value="1"/>
</dbReference>
<name>A0AAV8XCL9_9CUCU</name>
<evidence type="ECO:0000256" key="2">
    <source>
        <dbReference type="PIRSR" id="PIRSR000097-2"/>
    </source>
</evidence>
<dbReference type="InterPro" id="IPR020471">
    <property type="entry name" value="AKR"/>
</dbReference>
<sequence length="253" mass="28865">MSETKVFKGLNGLSKTVKLNNGYEMPTVGLGTYKSQAGEVEEAVKYAIGIGYRHVDCAWFYKNEREVGVGIKARLDEGVLKREDLFIVTKLWNNFHDKKSVVPKLRESLEFLQLEYIDLFLIHWPFGFKETADNLPTDGAASYSDVDYLETWEGMEECVNLELTKSIGVSNFNKEQIDRLVKNCTIKPVVNQIEVSLGIGVIPKSVTKTRILENFDIFDLELDSEDIAYLDSCNKNMRISPMSAYADHKYYPF</sequence>
<feature type="binding site" evidence="2">
    <location>
        <position position="123"/>
    </location>
    <ligand>
        <name>substrate</name>
    </ligand>
</feature>
<evidence type="ECO:0000313" key="5">
    <source>
        <dbReference type="EMBL" id="KAJ8936536.1"/>
    </source>
</evidence>
<reference evidence="5" key="1">
    <citation type="journal article" date="2023" name="Insect Mol. Biol.">
        <title>Genome sequencing provides insights into the evolution of gene families encoding plant cell wall-degrading enzymes in longhorned beetles.</title>
        <authorList>
            <person name="Shin N.R."/>
            <person name="Okamura Y."/>
            <person name="Kirsch R."/>
            <person name="Pauchet Y."/>
        </authorList>
    </citation>
    <scope>NUCLEOTIDE SEQUENCE</scope>
    <source>
        <strain evidence="5">RBIC_L_NR</strain>
    </source>
</reference>
<dbReference type="Proteomes" id="UP001162156">
    <property type="component" value="Unassembled WGS sequence"/>
</dbReference>
<gene>
    <name evidence="5" type="ORF">NQ314_012276</name>
</gene>
<dbReference type="PROSITE" id="PS00063">
    <property type="entry name" value="ALDOKETO_REDUCTASE_3"/>
    <property type="match status" value="1"/>
</dbReference>
<organism evidence="5 6">
    <name type="scientific">Rhamnusium bicolor</name>
    <dbReference type="NCBI Taxonomy" id="1586634"/>
    <lineage>
        <taxon>Eukaryota</taxon>
        <taxon>Metazoa</taxon>
        <taxon>Ecdysozoa</taxon>
        <taxon>Arthropoda</taxon>
        <taxon>Hexapoda</taxon>
        <taxon>Insecta</taxon>
        <taxon>Pterygota</taxon>
        <taxon>Neoptera</taxon>
        <taxon>Endopterygota</taxon>
        <taxon>Coleoptera</taxon>
        <taxon>Polyphaga</taxon>
        <taxon>Cucujiformia</taxon>
        <taxon>Chrysomeloidea</taxon>
        <taxon>Cerambycidae</taxon>
        <taxon>Lepturinae</taxon>
        <taxon>Rhagiini</taxon>
        <taxon>Rhamnusium</taxon>
    </lineage>
</organism>
<dbReference type="Pfam" id="PF00248">
    <property type="entry name" value="Aldo_ket_red"/>
    <property type="match status" value="1"/>
</dbReference>
<dbReference type="AlphaFoldDB" id="A0AAV8XCL9"/>
<dbReference type="GO" id="GO:0016491">
    <property type="term" value="F:oxidoreductase activity"/>
    <property type="evidence" value="ECO:0007669"/>
    <property type="project" value="InterPro"/>
</dbReference>
<dbReference type="PIRSF" id="PIRSF000097">
    <property type="entry name" value="AKR"/>
    <property type="match status" value="1"/>
</dbReference>
<evidence type="ECO:0000256" key="3">
    <source>
        <dbReference type="PIRSR" id="PIRSR000097-3"/>
    </source>
</evidence>
<dbReference type="SUPFAM" id="SSF51430">
    <property type="entry name" value="NAD(P)-linked oxidoreductase"/>
    <property type="match status" value="1"/>
</dbReference>
<dbReference type="InterPro" id="IPR036812">
    <property type="entry name" value="NAD(P)_OxRdtase_dom_sf"/>
</dbReference>
<dbReference type="PRINTS" id="PR00069">
    <property type="entry name" value="ALDKETRDTASE"/>
</dbReference>
<evidence type="ECO:0000259" key="4">
    <source>
        <dbReference type="Pfam" id="PF00248"/>
    </source>
</evidence>
<dbReference type="Gene3D" id="3.20.20.100">
    <property type="entry name" value="NADP-dependent oxidoreductase domain"/>
    <property type="match status" value="2"/>
</dbReference>
<proteinExistence type="predicted"/>